<evidence type="ECO:0000256" key="3">
    <source>
        <dbReference type="ARBA" id="ARBA00023125"/>
    </source>
</evidence>
<comment type="similarity">
    <text evidence="1">Belongs to the transposase 7 family.</text>
</comment>
<comment type="caution">
    <text evidence="7">The sequence shown here is derived from an EMBL/GenBank/DDBJ whole genome shotgun (WGS) entry which is preliminary data.</text>
</comment>
<dbReference type="Pfam" id="PF13700">
    <property type="entry name" value="DUF4158"/>
    <property type="match status" value="1"/>
</dbReference>
<evidence type="ECO:0000259" key="5">
    <source>
        <dbReference type="Pfam" id="PF01526"/>
    </source>
</evidence>
<dbReference type="Proteomes" id="UP001279681">
    <property type="component" value="Unassembled WGS sequence"/>
</dbReference>
<keyword evidence="8" id="KW-1185">Reference proteome</keyword>
<keyword evidence="4" id="KW-0233">DNA recombination</keyword>
<organism evidence="7 8">
    <name type="scientific">Candidatus Cetobacterium colombiensis</name>
    <dbReference type="NCBI Taxonomy" id="3073100"/>
    <lineage>
        <taxon>Bacteria</taxon>
        <taxon>Fusobacteriati</taxon>
        <taxon>Fusobacteriota</taxon>
        <taxon>Fusobacteriia</taxon>
        <taxon>Fusobacteriales</taxon>
        <taxon>Fusobacteriaceae</taxon>
        <taxon>Cetobacterium</taxon>
    </lineage>
</organism>
<dbReference type="NCBIfam" id="NF033527">
    <property type="entry name" value="transpos_Tn3"/>
    <property type="match status" value="1"/>
</dbReference>
<dbReference type="InterPro" id="IPR047653">
    <property type="entry name" value="Tn3-like_transpos"/>
</dbReference>
<keyword evidence="3" id="KW-0238">DNA-binding</keyword>
<dbReference type="InterPro" id="IPR025296">
    <property type="entry name" value="DUF4158"/>
</dbReference>
<evidence type="ECO:0000256" key="2">
    <source>
        <dbReference type="ARBA" id="ARBA00022578"/>
    </source>
</evidence>
<protein>
    <submittedName>
        <fullName evidence="7">Tn3 family transposase</fullName>
    </submittedName>
</protein>
<accession>A0ABU4WEN5</accession>
<reference evidence="8" key="1">
    <citation type="submission" date="2023-07" db="EMBL/GenBank/DDBJ databases">
        <authorList>
            <person name="Colorado M.A."/>
            <person name="Villamil L.M."/>
            <person name="Melo J.F."/>
            <person name="Rodriguez J.A."/>
            <person name="Ruiz R.Y."/>
        </authorList>
    </citation>
    <scope>NUCLEOTIDE SEQUENCE [LARGE SCALE GENOMIC DNA]</scope>
    <source>
        <strain evidence="8">C33</strain>
    </source>
</reference>
<feature type="domain" description="DUF4158" evidence="6">
    <location>
        <begin position="8"/>
        <end position="171"/>
    </location>
</feature>
<evidence type="ECO:0000256" key="1">
    <source>
        <dbReference type="ARBA" id="ARBA00009402"/>
    </source>
</evidence>
<keyword evidence="2" id="KW-0815">Transposition</keyword>
<evidence type="ECO:0000313" key="7">
    <source>
        <dbReference type="EMBL" id="MDX8336865.1"/>
    </source>
</evidence>
<dbReference type="Pfam" id="PF01526">
    <property type="entry name" value="DDE_Tnp_Tn3"/>
    <property type="match status" value="1"/>
</dbReference>
<dbReference type="EMBL" id="JAVIKH010000015">
    <property type="protein sequence ID" value="MDX8336865.1"/>
    <property type="molecule type" value="Genomic_DNA"/>
</dbReference>
<evidence type="ECO:0000259" key="6">
    <source>
        <dbReference type="Pfam" id="PF13700"/>
    </source>
</evidence>
<evidence type="ECO:0000256" key="4">
    <source>
        <dbReference type="ARBA" id="ARBA00023172"/>
    </source>
</evidence>
<name>A0ABU4WEN5_9FUSO</name>
<dbReference type="RefSeq" id="WP_047395175.1">
    <property type="nucleotide sequence ID" value="NZ_JAVIKH010000015.1"/>
</dbReference>
<proteinExistence type="inferred from homology"/>
<gene>
    <name evidence="7" type="ORF">RFV38_10220</name>
</gene>
<dbReference type="GeneID" id="96968427"/>
<dbReference type="InterPro" id="IPR002513">
    <property type="entry name" value="Tn3_Tnp_DDE_dom"/>
</dbReference>
<feature type="domain" description="Tn3 transposase DDE" evidence="5">
    <location>
        <begin position="582"/>
        <end position="968"/>
    </location>
</feature>
<evidence type="ECO:0000313" key="8">
    <source>
        <dbReference type="Proteomes" id="UP001279681"/>
    </source>
</evidence>
<sequence length="988" mass="114823">MSLRGKELFSQEQREMFMKIPEDELSLARYYTFSKYDLEIIQRHRRDENKIGFALQLAVLRYPGWPYSYIKSIPKIVISYIAKQIGTGIVPARRYPQRDNTLWQHMKEIKEEYGFISFGEVEHKKVFNYIYKLSLENEDTLYLFDECLNFFRKNKIILPGITTIENLIWEAKNEAEKILFDTLNNSLSEEQKEKLNSTLLVQPNIEERSRTTLGWLKTPTGFPSPETFLKLADKIEYIKDLHLDISLVQHFHSNRLLQLYRMAMRYEPYAFRDFKENKRYALLTILLINLSKDLIDKAFEVHDRQMLTLISKGRKAQEEIQKNNGKKLNEKIVQFASIGKSLIKAKEEGIDPFKALETIVNWENFVLSVNEAEKLARPVDYDYLDLLEKRFYFLRRYTPKFLHLLEFKSTKANESLIEGIDILKDINESGKRKIPEDAPIDFISKRWSKYVFEKDNSINRHYYEMAVLSELREHIRAGDISISGSRQYMDFEEYLFSKDEWQESKIFSRLAVSLELEDYFTERKLSMDKRLRWFSKNINQIKGISIENGKISISRLEKNIPLEAEQLSSKLYKLIPRINLTDLLIDVVNITGFHEEFIHASTNKKPDNSEKITLIAALIGMGTNIGLTKMADAASGISYKQMAYISQWRMHEDALNRAQVNLVNFHTKLNMSKYWGDGTTSSSDGMRMQLGVTSLHADSNPHYGTGKGATIYRFTSDQFSSFYTKVINTNSRDATHVLDGLLNHETDLNILEHYTDTAGYTDQVFGLTHLLGFRFAPRIRDLSDVKLFSLSETKVSKNLESILKGKINEKIIKENYDDVLRLASSIREGKVSSSLILSKLGSYSRQNSISTALREMGKIEKTIFILDYLSDEKLRRKIHRGLNKGEAMNGLARAIFFGKQGELRERTIQNQLQRASTLNIIINAISIWNTIYLEKAVQYLKTIEEVDEALLSNISPLAWEHINFLGEYKFDSDCCTTSLEFLRELNID</sequence>